<dbReference type="RefSeq" id="WP_014806817.1">
    <property type="nucleotide sequence ID" value="NZ_DAONLC010000024.1"/>
</dbReference>
<evidence type="ECO:0000313" key="4">
    <source>
        <dbReference type="EMBL" id="SIN62438.1"/>
    </source>
</evidence>
<name>A0ABY1JAV5_9BACT</name>
<feature type="domain" description="Phospholipid/glycerol acyltransferase" evidence="3">
    <location>
        <begin position="41"/>
        <end position="155"/>
    </location>
</feature>
<dbReference type="PANTHER" id="PTHR10434">
    <property type="entry name" value="1-ACYL-SN-GLYCEROL-3-PHOSPHATE ACYLTRANSFERASE"/>
    <property type="match status" value="1"/>
</dbReference>
<reference evidence="4 5" key="1">
    <citation type="submission" date="2016-11" db="EMBL/GenBank/DDBJ databases">
        <authorList>
            <person name="Varghese N."/>
            <person name="Submissions S."/>
        </authorList>
    </citation>
    <scope>NUCLEOTIDE SEQUENCE [LARGE SCALE GENOMIC DNA]</scope>
    <source>
        <strain evidence="4 5">DSM 20664</strain>
    </source>
</reference>
<evidence type="ECO:0000259" key="3">
    <source>
        <dbReference type="SMART" id="SM00563"/>
    </source>
</evidence>
<comment type="caution">
    <text evidence="4">The sequence shown here is derived from an EMBL/GenBank/DDBJ whole genome shotgun (WGS) entry which is preliminary data.</text>
</comment>
<dbReference type="CDD" id="cd07989">
    <property type="entry name" value="LPLAT_AGPAT-like"/>
    <property type="match status" value="1"/>
</dbReference>
<organism evidence="4 5">
    <name type="scientific">Acetomicrobium flavidum</name>
    <dbReference type="NCBI Taxonomy" id="49896"/>
    <lineage>
        <taxon>Bacteria</taxon>
        <taxon>Thermotogati</taxon>
        <taxon>Synergistota</taxon>
        <taxon>Synergistia</taxon>
        <taxon>Synergistales</taxon>
        <taxon>Acetomicrobiaceae</taxon>
        <taxon>Acetomicrobium</taxon>
    </lineage>
</organism>
<dbReference type="SMART" id="SM00563">
    <property type="entry name" value="PlsC"/>
    <property type="match status" value="1"/>
</dbReference>
<dbReference type="PANTHER" id="PTHR10434:SF11">
    <property type="entry name" value="1-ACYL-SN-GLYCEROL-3-PHOSPHATE ACYLTRANSFERASE"/>
    <property type="match status" value="1"/>
</dbReference>
<dbReference type="EMBL" id="FSQZ01000001">
    <property type="protein sequence ID" value="SIN62438.1"/>
    <property type="molecule type" value="Genomic_DNA"/>
</dbReference>
<evidence type="ECO:0000313" key="5">
    <source>
        <dbReference type="Proteomes" id="UP000185093"/>
    </source>
</evidence>
<dbReference type="Proteomes" id="UP000185093">
    <property type="component" value="Unassembled WGS sequence"/>
</dbReference>
<evidence type="ECO:0000256" key="1">
    <source>
        <dbReference type="ARBA" id="ARBA00022679"/>
    </source>
</evidence>
<dbReference type="SUPFAM" id="SSF69593">
    <property type="entry name" value="Glycerol-3-phosphate (1)-acyltransferase"/>
    <property type="match status" value="1"/>
</dbReference>
<gene>
    <name evidence="4" type="ORF">SAMN05444368_0160</name>
</gene>
<dbReference type="InterPro" id="IPR002123">
    <property type="entry name" value="Plipid/glycerol_acylTrfase"/>
</dbReference>
<proteinExistence type="predicted"/>
<dbReference type="GO" id="GO:0016746">
    <property type="term" value="F:acyltransferase activity"/>
    <property type="evidence" value="ECO:0007669"/>
    <property type="project" value="UniProtKB-KW"/>
</dbReference>
<evidence type="ECO:0000256" key="2">
    <source>
        <dbReference type="ARBA" id="ARBA00023315"/>
    </source>
</evidence>
<accession>A0ABY1JAV5</accession>
<sequence length="213" mass="24051">MRLEHNAIFYAFSKCFCRCLLTLYNRLSIRNAPTLPEGRPVIVASNHNSNLDPVVVGVAYPRRLRYLAKEELFKVPVLSCIIRHLGAIPVSREDEVRAGVVLRTLLDILSMGEDILIFPEGSRSFDGKLQPLEGGVAMLALHSKAPVLPVYIKGTFEAMPRGCSFPKPKKIEVVFGTLIDPLDLPNDMKDKQKRYDILDRLEKQFKEMMLELG</sequence>
<keyword evidence="5" id="KW-1185">Reference proteome</keyword>
<protein>
    <submittedName>
        <fullName evidence="4">1-acyl-sn-glycerol-3-phosphate acyltransferase</fullName>
    </submittedName>
</protein>
<dbReference type="Pfam" id="PF01553">
    <property type="entry name" value="Acyltransferase"/>
    <property type="match status" value="1"/>
</dbReference>
<keyword evidence="2 4" id="KW-0012">Acyltransferase</keyword>
<keyword evidence="1" id="KW-0808">Transferase</keyword>